<accession>A0ABV9NNI5</accession>
<proteinExistence type="predicted"/>
<gene>
    <name evidence="2" type="ORF">ACFO3Q_17075</name>
</gene>
<dbReference type="Pfam" id="PF20388">
    <property type="entry name" value="DUF6683"/>
    <property type="match status" value="1"/>
</dbReference>
<evidence type="ECO:0000313" key="3">
    <source>
        <dbReference type="Proteomes" id="UP001595892"/>
    </source>
</evidence>
<comment type="caution">
    <text evidence="2">The sequence shown here is derived from an EMBL/GenBank/DDBJ whole genome shotgun (WGS) entry which is preliminary data.</text>
</comment>
<protein>
    <submittedName>
        <fullName evidence="2">DUF6683 family protein</fullName>
    </submittedName>
</protein>
<name>A0ABV9NNI5_9GAMM</name>
<feature type="chain" id="PRO_5045062767" evidence="1">
    <location>
        <begin position="27"/>
        <end position="269"/>
    </location>
</feature>
<dbReference type="Proteomes" id="UP001595892">
    <property type="component" value="Unassembled WGS sequence"/>
</dbReference>
<keyword evidence="1" id="KW-0732">Signal</keyword>
<organism evidence="2 3">
    <name type="scientific">Coralloluteibacterium thermophilum</name>
    <dbReference type="NCBI Taxonomy" id="2707049"/>
    <lineage>
        <taxon>Bacteria</taxon>
        <taxon>Pseudomonadati</taxon>
        <taxon>Pseudomonadota</taxon>
        <taxon>Gammaproteobacteria</taxon>
        <taxon>Lysobacterales</taxon>
        <taxon>Lysobacteraceae</taxon>
        <taxon>Coralloluteibacterium</taxon>
    </lineage>
</organism>
<keyword evidence="3" id="KW-1185">Reference proteome</keyword>
<sequence>MRRKSPLAPFARMLLAAVVLPTVVHAQTIGDMPYINAVGAWHDTHLPRHRDEAAPAAEEVPAPDPGRRGLEVFAFSPDPGVRRDVNRKLAAAFAGEAAAWPDALQPLAAGPLSDGDFLTLLARPLGRGRDEMLDTLESGVLQREYARVLADAGYSPHNMGDVHAAFLIYAWAIVHGHDRPVPQGAYDAVRATLARGVQARGDAIPAMPAADLQSSAESFAVLTLLAAAAWKESGGEDAARLRDGLAAVCERLGVDVRRVALTERGFVQR</sequence>
<reference evidence="3" key="1">
    <citation type="journal article" date="2019" name="Int. J. Syst. Evol. Microbiol.">
        <title>The Global Catalogue of Microorganisms (GCM) 10K type strain sequencing project: providing services to taxonomists for standard genome sequencing and annotation.</title>
        <authorList>
            <consortium name="The Broad Institute Genomics Platform"/>
            <consortium name="The Broad Institute Genome Sequencing Center for Infectious Disease"/>
            <person name="Wu L."/>
            <person name="Ma J."/>
        </authorList>
    </citation>
    <scope>NUCLEOTIDE SEQUENCE [LARGE SCALE GENOMIC DNA]</scope>
    <source>
        <strain evidence="3">CGMCC 1.13574</strain>
    </source>
</reference>
<dbReference type="EMBL" id="JBHSGG010000070">
    <property type="protein sequence ID" value="MFC4729877.1"/>
    <property type="molecule type" value="Genomic_DNA"/>
</dbReference>
<evidence type="ECO:0000313" key="2">
    <source>
        <dbReference type="EMBL" id="MFC4729877.1"/>
    </source>
</evidence>
<evidence type="ECO:0000256" key="1">
    <source>
        <dbReference type="SAM" id="SignalP"/>
    </source>
</evidence>
<dbReference type="RefSeq" id="WP_377006130.1">
    <property type="nucleotide sequence ID" value="NZ_JBHSGG010000070.1"/>
</dbReference>
<feature type="signal peptide" evidence="1">
    <location>
        <begin position="1"/>
        <end position="26"/>
    </location>
</feature>
<dbReference type="InterPro" id="IPR046505">
    <property type="entry name" value="DUF6683"/>
</dbReference>